<dbReference type="EMBL" id="JAOTIF010000005">
    <property type="protein sequence ID" value="MCU7549420.1"/>
    <property type="molecule type" value="Genomic_DNA"/>
</dbReference>
<reference evidence="2" key="1">
    <citation type="submission" date="2022-09" db="EMBL/GenBank/DDBJ databases">
        <authorList>
            <person name="Yuan C."/>
            <person name="Ke Z."/>
        </authorList>
    </citation>
    <scope>NUCLEOTIDE SEQUENCE</scope>
    <source>
        <strain evidence="2">LB-8</strain>
    </source>
</reference>
<dbReference type="RefSeq" id="WP_279296860.1">
    <property type="nucleotide sequence ID" value="NZ_JAOTIF010000005.1"/>
</dbReference>
<gene>
    <name evidence="2" type="ORF">OCK74_09860</name>
</gene>
<evidence type="ECO:0000259" key="1">
    <source>
        <dbReference type="Pfam" id="PF08410"/>
    </source>
</evidence>
<dbReference type="Pfam" id="PF08410">
    <property type="entry name" value="DUF1737"/>
    <property type="match status" value="1"/>
</dbReference>
<sequence length="66" mass="7537">MKDAYDYKILKNIDSDDLAKDVVKSFREGWEPIGGVSMITARLNNEAKYEKDGEILLVYAQALVKR</sequence>
<protein>
    <submittedName>
        <fullName evidence="2">DUF1737 domain-containing protein</fullName>
    </submittedName>
</protein>
<proteinExistence type="predicted"/>
<dbReference type="Proteomes" id="UP001155483">
    <property type="component" value="Unassembled WGS sequence"/>
</dbReference>
<evidence type="ECO:0000313" key="3">
    <source>
        <dbReference type="Proteomes" id="UP001155483"/>
    </source>
</evidence>
<name>A0A9X2XV04_9BACT</name>
<comment type="caution">
    <text evidence="2">The sequence shown here is derived from an EMBL/GenBank/DDBJ whole genome shotgun (WGS) entry which is preliminary data.</text>
</comment>
<reference evidence="2" key="2">
    <citation type="submission" date="2023-04" db="EMBL/GenBank/DDBJ databases">
        <title>Paracnuella aquatica gen. nov., sp. nov., a member of the family Chitinophagaceae isolated from a hot spring.</title>
        <authorList>
            <person name="Wang C."/>
        </authorList>
    </citation>
    <scope>NUCLEOTIDE SEQUENCE</scope>
    <source>
        <strain evidence="2">LB-8</strain>
    </source>
</reference>
<keyword evidence="3" id="KW-1185">Reference proteome</keyword>
<dbReference type="InterPro" id="IPR013619">
    <property type="entry name" value="DUF1737"/>
</dbReference>
<dbReference type="AlphaFoldDB" id="A0A9X2XV04"/>
<evidence type="ECO:0000313" key="2">
    <source>
        <dbReference type="EMBL" id="MCU7549420.1"/>
    </source>
</evidence>
<feature type="domain" description="DUF1737" evidence="1">
    <location>
        <begin position="7"/>
        <end position="45"/>
    </location>
</feature>
<accession>A0A9X2XV04</accession>
<organism evidence="2 3">
    <name type="scientific">Paraflavisolibacter caeni</name>
    <dbReference type="NCBI Taxonomy" id="2982496"/>
    <lineage>
        <taxon>Bacteria</taxon>
        <taxon>Pseudomonadati</taxon>
        <taxon>Bacteroidota</taxon>
        <taxon>Chitinophagia</taxon>
        <taxon>Chitinophagales</taxon>
        <taxon>Chitinophagaceae</taxon>
        <taxon>Paraflavisolibacter</taxon>
    </lineage>
</organism>